<organism evidence="1 2">
    <name type="scientific">Marinobacter confluentis</name>
    <dbReference type="NCBI Taxonomy" id="1697557"/>
    <lineage>
        <taxon>Bacteria</taxon>
        <taxon>Pseudomonadati</taxon>
        <taxon>Pseudomonadota</taxon>
        <taxon>Gammaproteobacteria</taxon>
        <taxon>Pseudomonadales</taxon>
        <taxon>Marinobacteraceae</taxon>
        <taxon>Marinobacter</taxon>
    </lineage>
</organism>
<proteinExistence type="predicted"/>
<evidence type="ECO:0000313" key="2">
    <source>
        <dbReference type="Proteomes" id="UP000298325"/>
    </source>
</evidence>
<sequence length="326" mass="36515">MGQNSTAWQERCKNGWKKGLLGLIVVLLAGCKVSSSSSDPHYGDDDSYYNHGYFLDARDTGRFFPTASWSLNHTSKACVGETMYFETASGRVRVYGSPAYSENTFRAAATELDNRIDGVLNHFRMNWSDFIDERSAVAPYPKRLVACLSSRVTTTELSSASLAAVAIAPYSGSWPYDAGRIFTHDLAHYVQENLSRYHSDQTLLPLWFAEGQATVVAGEPIAAAYQHYDYEPLWDVTAHDAGNASYRYQHYGLAYQYLEKANGSLAMTLLLDLVQFMDWKGEYQGVISTGESRAFVAAFDALDLVDHRGQYLSFARYRSDYHALVH</sequence>
<evidence type="ECO:0000313" key="1">
    <source>
        <dbReference type="EMBL" id="TGN40232.1"/>
    </source>
</evidence>
<gene>
    <name evidence="1" type="ORF">E5Q11_08085</name>
</gene>
<dbReference type="OrthoDB" id="6352042at2"/>
<protein>
    <submittedName>
        <fullName evidence="1">Uncharacterized protein</fullName>
    </submittedName>
</protein>
<dbReference type="AlphaFoldDB" id="A0A4Z1CHT1"/>
<dbReference type="Proteomes" id="UP000298325">
    <property type="component" value="Unassembled WGS sequence"/>
</dbReference>
<reference evidence="1 2" key="1">
    <citation type="submission" date="2019-04" db="EMBL/GenBank/DDBJ databases">
        <authorList>
            <person name="Park S."/>
            <person name="Yoon J.-H."/>
        </authorList>
    </citation>
    <scope>NUCLEOTIDE SEQUENCE [LARGE SCALE GENOMIC DNA]</scope>
    <source>
        <strain evidence="1 2">HJM-18</strain>
    </source>
</reference>
<dbReference type="EMBL" id="SRPF01000002">
    <property type="protein sequence ID" value="TGN40232.1"/>
    <property type="molecule type" value="Genomic_DNA"/>
</dbReference>
<dbReference type="RefSeq" id="WP_135802894.1">
    <property type="nucleotide sequence ID" value="NZ_SRPF01000002.1"/>
</dbReference>
<accession>A0A4Z1CHT1</accession>
<keyword evidence="2" id="KW-1185">Reference proteome</keyword>
<comment type="caution">
    <text evidence="1">The sequence shown here is derived from an EMBL/GenBank/DDBJ whole genome shotgun (WGS) entry which is preliminary data.</text>
</comment>
<name>A0A4Z1CHT1_9GAMM</name>